<dbReference type="AlphaFoldDB" id="A0A428MGJ3"/>
<name>A0A428MGJ3_9BACT</name>
<feature type="region of interest" description="Disordered" evidence="1">
    <location>
        <begin position="99"/>
        <end position="144"/>
    </location>
</feature>
<proteinExistence type="predicted"/>
<protein>
    <submittedName>
        <fullName evidence="2">Uncharacterized protein</fullName>
    </submittedName>
</protein>
<evidence type="ECO:0000256" key="1">
    <source>
        <dbReference type="SAM" id="MobiDB-lite"/>
    </source>
</evidence>
<feature type="region of interest" description="Disordered" evidence="1">
    <location>
        <begin position="182"/>
        <end position="252"/>
    </location>
</feature>
<sequence>MTEPKRYQCRHIFTDGHRCGSPCLRGEDFCYYHHTTRRPVQDPRQRPARTALFDLPMPEDRAAIQLSIGEVLRRIARNEIDPRRAGLLLYGLQIASTNLPRQTKPSRNTRDEAPSTSIEDITTDPEQGLLAPQSEYDQDTPAGRPKSIMRQLLDQFAQEKSTHEPTQEPKPEPKPEILPTLQATAENPPTSVSSVQIGVKPFRLPSTHTRTDPRSSDAPRPDLSGLLAPLENNRKEPIAPIHPGQRTQSTIANSRTKLCIPSEHTPVFKLGNQRTYLEPPNV</sequence>
<accession>A0A428MGJ3</accession>
<reference evidence="2 3" key="1">
    <citation type="submission" date="2018-12" db="EMBL/GenBank/DDBJ databases">
        <title>Sequencing of bacterial isolates from soil warming experiment in Harvard Forest, Massachusetts, USA.</title>
        <authorList>
            <person name="Deangelis K."/>
        </authorList>
    </citation>
    <scope>NUCLEOTIDE SEQUENCE [LARGE SCALE GENOMIC DNA]</scope>
    <source>
        <strain evidence="2 3">EB153</strain>
    </source>
</reference>
<evidence type="ECO:0000313" key="2">
    <source>
        <dbReference type="EMBL" id="RSL15992.1"/>
    </source>
</evidence>
<dbReference type="Proteomes" id="UP000269669">
    <property type="component" value="Unassembled WGS sequence"/>
</dbReference>
<comment type="caution">
    <text evidence="2">The sequence shown here is derived from an EMBL/GenBank/DDBJ whole genome shotgun (WGS) entry which is preliminary data.</text>
</comment>
<feature type="compositionally biased region" description="Polar residues" evidence="1">
    <location>
        <begin position="182"/>
        <end position="196"/>
    </location>
</feature>
<dbReference type="EMBL" id="RSDW01000001">
    <property type="protein sequence ID" value="RSL15992.1"/>
    <property type="molecule type" value="Genomic_DNA"/>
</dbReference>
<organism evidence="2 3">
    <name type="scientific">Edaphobacter aggregans</name>
    <dbReference type="NCBI Taxonomy" id="570835"/>
    <lineage>
        <taxon>Bacteria</taxon>
        <taxon>Pseudomonadati</taxon>
        <taxon>Acidobacteriota</taxon>
        <taxon>Terriglobia</taxon>
        <taxon>Terriglobales</taxon>
        <taxon>Acidobacteriaceae</taxon>
        <taxon>Edaphobacter</taxon>
    </lineage>
</organism>
<keyword evidence="3" id="KW-1185">Reference proteome</keyword>
<gene>
    <name evidence="2" type="ORF">EDE15_1498</name>
</gene>
<evidence type="ECO:0000313" key="3">
    <source>
        <dbReference type="Proteomes" id="UP000269669"/>
    </source>
</evidence>
<feature type="compositionally biased region" description="Basic and acidic residues" evidence="1">
    <location>
        <begin position="209"/>
        <end position="220"/>
    </location>
</feature>